<reference evidence="4" key="1">
    <citation type="journal article" date="2021" name="PeerJ">
        <title>Extensive microbial diversity within the chicken gut microbiome revealed by metagenomics and culture.</title>
        <authorList>
            <person name="Gilroy R."/>
            <person name="Ravi A."/>
            <person name="Getino M."/>
            <person name="Pursley I."/>
            <person name="Horton D.L."/>
            <person name="Alikhan N.F."/>
            <person name="Baker D."/>
            <person name="Gharbi K."/>
            <person name="Hall N."/>
            <person name="Watson M."/>
            <person name="Adriaenssens E.M."/>
            <person name="Foster-Nyarko E."/>
            <person name="Jarju S."/>
            <person name="Secka A."/>
            <person name="Antonio M."/>
            <person name="Oren A."/>
            <person name="Chaudhuri R.R."/>
            <person name="La Ragione R."/>
            <person name="Hildebrand F."/>
            <person name="Pallen M.J."/>
        </authorList>
    </citation>
    <scope>NUCLEOTIDE SEQUENCE</scope>
    <source>
        <strain evidence="4">CHK165-2605</strain>
    </source>
</reference>
<feature type="transmembrane region" description="Helical" evidence="3">
    <location>
        <begin position="330"/>
        <end position="351"/>
    </location>
</feature>
<protein>
    <submittedName>
        <fullName evidence="4">Spore germination protein</fullName>
    </submittedName>
</protein>
<keyword evidence="3" id="KW-0812">Transmembrane</keyword>
<keyword evidence="2 3" id="KW-0472">Membrane</keyword>
<sequence>MVEKNSKKISDSFEENIRYMNEMLPVTESFDIIRRDIIIGGRASVFYYIDGFIKDEVMLKIMDSFLSVTEKDMPEDAEGFIQKHVPYVEVDVAEDFDEIIRNVLSGPACLFVDGYKECIVLDCRTYPARSVDEPDKDKSLRGSRDGFVETIVFNTALMRRRIRDPHLIMEMTEAGQASRTDIAICYMSDRVDKELLNNLKKRIENLQLDDLRMNQQSLAEALFKRKWFNPFPKFKYTERPDTAAACLLEGKVVILVDNSPSAMILPTSVLDMIEEANDYYFPTVTAVYLKVTRAIITIATVFFTPLYLLFMQNLEWLPDVFAFVAVRDTVNIPLIFQFLLLEISIDGLRLAAMNTPTMLSTPLSVIAGIVMGEFSVQSGWFNSEVMLYMAFVAVANYTQPNFELGYALKFMRLMLLVLTALFNLYGFIAGCILVLCFLIFNKTLSGRNYLNVKLN</sequence>
<dbReference type="InterPro" id="IPR050768">
    <property type="entry name" value="UPF0353/GerABKA_families"/>
</dbReference>
<dbReference type="PANTHER" id="PTHR22550:SF9">
    <property type="entry name" value="STAGE V SPORULATION PROTEIN AF"/>
    <property type="match status" value="1"/>
</dbReference>
<proteinExistence type="inferred from homology"/>
<keyword evidence="3" id="KW-1133">Transmembrane helix</keyword>
<evidence type="ECO:0000313" key="4">
    <source>
        <dbReference type="EMBL" id="HJC43702.1"/>
    </source>
</evidence>
<comment type="similarity">
    <text evidence="1">Belongs to the GerABKA family.</text>
</comment>
<gene>
    <name evidence="4" type="ORF">H9756_08505</name>
</gene>
<evidence type="ECO:0000313" key="5">
    <source>
        <dbReference type="Proteomes" id="UP000823895"/>
    </source>
</evidence>
<dbReference type="PANTHER" id="PTHR22550">
    <property type="entry name" value="SPORE GERMINATION PROTEIN"/>
    <property type="match status" value="1"/>
</dbReference>
<dbReference type="Proteomes" id="UP000823895">
    <property type="component" value="Unassembled WGS sequence"/>
</dbReference>
<dbReference type="Pfam" id="PF03323">
    <property type="entry name" value="GerA"/>
    <property type="match status" value="1"/>
</dbReference>
<organism evidence="4 5">
    <name type="scientific">Candidatus Mediterraneibacter gallistercoris</name>
    <dbReference type="NCBI Taxonomy" id="2838671"/>
    <lineage>
        <taxon>Bacteria</taxon>
        <taxon>Bacillati</taxon>
        <taxon>Bacillota</taxon>
        <taxon>Clostridia</taxon>
        <taxon>Lachnospirales</taxon>
        <taxon>Lachnospiraceae</taxon>
        <taxon>Mediterraneibacter</taxon>
    </lineage>
</organism>
<dbReference type="PIRSF" id="PIRSF005690">
    <property type="entry name" value="GerBA"/>
    <property type="match status" value="1"/>
</dbReference>
<accession>A0A9D2P574</accession>
<evidence type="ECO:0000256" key="2">
    <source>
        <dbReference type="ARBA" id="ARBA00023136"/>
    </source>
</evidence>
<feature type="transmembrane region" description="Helical" evidence="3">
    <location>
        <begin position="291"/>
        <end position="310"/>
    </location>
</feature>
<name>A0A9D2P574_9FIRM</name>
<feature type="transmembrane region" description="Helical" evidence="3">
    <location>
        <begin position="363"/>
        <end position="381"/>
    </location>
</feature>
<dbReference type="EMBL" id="DWWI01000178">
    <property type="protein sequence ID" value="HJC43702.1"/>
    <property type="molecule type" value="Genomic_DNA"/>
</dbReference>
<comment type="caution">
    <text evidence="4">The sequence shown here is derived from an EMBL/GenBank/DDBJ whole genome shotgun (WGS) entry which is preliminary data.</text>
</comment>
<dbReference type="GO" id="GO:0016020">
    <property type="term" value="C:membrane"/>
    <property type="evidence" value="ECO:0007669"/>
    <property type="project" value="InterPro"/>
</dbReference>
<evidence type="ECO:0000256" key="1">
    <source>
        <dbReference type="ARBA" id="ARBA00005278"/>
    </source>
</evidence>
<evidence type="ECO:0000256" key="3">
    <source>
        <dbReference type="SAM" id="Phobius"/>
    </source>
</evidence>
<reference evidence="4" key="2">
    <citation type="submission" date="2021-04" db="EMBL/GenBank/DDBJ databases">
        <authorList>
            <person name="Gilroy R."/>
        </authorList>
    </citation>
    <scope>NUCLEOTIDE SEQUENCE</scope>
    <source>
        <strain evidence="4">CHK165-2605</strain>
    </source>
</reference>
<feature type="transmembrane region" description="Helical" evidence="3">
    <location>
        <begin position="413"/>
        <end position="440"/>
    </location>
</feature>
<dbReference type="InterPro" id="IPR004995">
    <property type="entry name" value="Spore_Ger"/>
</dbReference>
<dbReference type="AlphaFoldDB" id="A0A9D2P574"/>
<dbReference type="GO" id="GO:0009847">
    <property type="term" value="P:spore germination"/>
    <property type="evidence" value="ECO:0007669"/>
    <property type="project" value="InterPro"/>
</dbReference>